<feature type="transmembrane region" description="Helical" evidence="1">
    <location>
        <begin position="43"/>
        <end position="61"/>
    </location>
</feature>
<evidence type="ECO:0000313" key="3">
    <source>
        <dbReference type="Proteomes" id="UP000321201"/>
    </source>
</evidence>
<organism evidence="2 3">
    <name type="scientific">Pelomicrobium methylotrophicum</name>
    <dbReference type="NCBI Taxonomy" id="2602750"/>
    <lineage>
        <taxon>Bacteria</taxon>
        <taxon>Pseudomonadati</taxon>
        <taxon>Pseudomonadota</taxon>
        <taxon>Hydrogenophilia</taxon>
        <taxon>Hydrogenophilia incertae sedis</taxon>
        <taxon>Pelomicrobium</taxon>
    </lineage>
</organism>
<keyword evidence="1" id="KW-0812">Transmembrane</keyword>
<name>A0A5C7EWS3_9PROT</name>
<keyword evidence="1" id="KW-0472">Membrane</keyword>
<sequence>MTQFERRTNRGEPRPPLHPYIVLALSILLPGAGQVLNNQPTRGAIMVFFMLTLGIVTYHLTTPEHSFVGRHAGAFFIYSISVLDAYKWARYRWALFWKARLESGQAKG</sequence>
<dbReference type="RefSeq" id="WP_147799181.1">
    <property type="nucleotide sequence ID" value="NZ_VPFL01000005.1"/>
</dbReference>
<dbReference type="InParanoid" id="A0A5C7EWS3"/>
<evidence type="ECO:0000256" key="1">
    <source>
        <dbReference type="SAM" id="Phobius"/>
    </source>
</evidence>
<dbReference type="Proteomes" id="UP000321201">
    <property type="component" value="Unassembled WGS sequence"/>
</dbReference>
<keyword evidence="1" id="KW-1133">Transmembrane helix</keyword>
<feature type="transmembrane region" description="Helical" evidence="1">
    <location>
        <begin position="67"/>
        <end position="86"/>
    </location>
</feature>
<evidence type="ECO:0000313" key="2">
    <source>
        <dbReference type="EMBL" id="TXF12689.1"/>
    </source>
</evidence>
<dbReference type="AlphaFoldDB" id="A0A5C7EWS3"/>
<proteinExistence type="predicted"/>
<accession>A0A5C7EWS3</accession>
<gene>
    <name evidence="2" type="ORF">FR698_05545</name>
</gene>
<keyword evidence="3" id="KW-1185">Reference proteome</keyword>
<reference evidence="2 3" key="1">
    <citation type="submission" date="2019-08" db="EMBL/GenBank/DDBJ databases">
        <title>Pelomicrobium methylotrophicum gen. nov., sp. nov. a moderately thermophilic, facultatively anaerobic, lithoautotrophic and methylotrophic bacterium isolated from a terrestrial mud volcano.</title>
        <authorList>
            <person name="Slobodkina G.B."/>
            <person name="Merkel A.Y."/>
            <person name="Slobodkin A.I."/>
        </authorList>
    </citation>
    <scope>NUCLEOTIDE SEQUENCE [LARGE SCALE GENOMIC DNA]</scope>
    <source>
        <strain evidence="2 3">SM250</strain>
    </source>
</reference>
<dbReference type="OrthoDB" id="9808598at2"/>
<protein>
    <submittedName>
        <fullName evidence="2">Uncharacterized protein</fullName>
    </submittedName>
</protein>
<dbReference type="EMBL" id="VPFL01000005">
    <property type="protein sequence ID" value="TXF12689.1"/>
    <property type="molecule type" value="Genomic_DNA"/>
</dbReference>
<comment type="caution">
    <text evidence="2">The sequence shown here is derived from an EMBL/GenBank/DDBJ whole genome shotgun (WGS) entry which is preliminary data.</text>
</comment>